<accession>A0AAE3EZ38</accession>
<dbReference type="Proteomes" id="UP001200642">
    <property type="component" value="Unassembled WGS sequence"/>
</dbReference>
<keyword evidence="7" id="KW-1185">Reference proteome</keyword>
<dbReference type="InterPro" id="IPR050738">
    <property type="entry name" value="Sulfatase"/>
</dbReference>
<dbReference type="InterPro" id="IPR017850">
    <property type="entry name" value="Alkaline_phosphatase_core_sf"/>
</dbReference>
<dbReference type="PROSITE" id="PS00523">
    <property type="entry name" value="SULFATASE_1"/>
    <property type="match status" value="1"/>
</dbReference>
<dbReference type="Gene3D" id="3.40.720.10">
    <property type="entry name" value="Alkaline Phosphatase, subunit A"/>
    <property type="match status" value="1"/>
</dbReference>
<comment type="caution">
    <text evidence="6">The sequence shown here is derived from an EMBL/GenBank/DDBJ whole genome shotgun (WGS) entry which is preliminary data.</text>
</comment>
<dbReference type="Pfam" id="PF00884">
    <property type="entry name" value="Sulfatase"/>
    <property type="match status" value="1"/>
</dbReference>
<proteinExistence type="inferred from homology"/>
<keyword evidence="3 6" id="KW-0378">Hydrolase</keyword>
<dbReference type="PANTHER" id="PTHR42693:SF53">
    <property type="entry name" value="ENDO-4-O-SULFATASE"/>
    <property type="match status" value="1"/>
</dbReference>
<keyword evidence="4" id="KW-0106">Calcium</keyword>
<dbReference type="InterPro" id="IPR024607">
    <property type="entry name" value="Sulfatase_CS"/>
</dbReference>
<gene>
    <name evidence="6" type="ORF">K8352_16060</name>
</gene>
<sequence>MLRILIVLCLLISCKEQTSQKQTSGPEPHRKDRPNIVLILADDQGWGDLGLSGNTNLNTPNIDAIAKNGVTLDHFYVSPVCSPTRAELLTGRYFPRLGVYSTSSGGERMNLGETTIAEVFKRAGYATAAYGKWHNGMQPPYHPNARGFDDFYGFCSGHWGNYFSPMLEHNGKIVKGEGFLVDDLTDKGMDFMERNRDRPFLLYLPYNTPHSPMQVPDEFWNRFKDKELALKYQGKESEDENFTRAALAMVENIDYNVGRVFDKLKTLGLEENTIVLYLSDMFVKIHPLHKL</sequence>
<feature type="domain" description="Sulfatase N-terminal" evidence="5">
    <location>
        <begin position="34"/>
        <end position="280"/>
    </location>
</feature>
<dbReference type="AlphaFoldDB" id="A0AAE3EZ38"/>
<evidence type="ECO:0000256" key="1">
    <source>
        <dbReference type="ARBA" id="ARBA00008779"/>
    </source>
</evidence>
<comment type="similarity">
    <text evidence="1">Belongs to the sulfatase family.</text>
</comment>
<dbReference type="SUPFAM" id="SSF53649">
    <property type="entry name" value="Alkaline phosphatase-like"/>
    <property type="match status" value="1"/>
</dbReference>
<dbReference type="RefSeq" id="WP_317903415.1">
    <property type="nucleotide sequence ID" value="NZ_JAIRBC010000027.1"/>
</dbReference>
<evidence type="ECO:0000259" key="5">
    <source>
        <dbReference type="Pfam" id="PF00884"/>
    </source>
</evidence>
<dbReference type="PANTHER" id="PTHR42693">
    <property type="entry name" value="ARYLSULFATASE FAMILY MEMBER"/>
    <property type="match status" value="1"/>
</dbReference>
<reference evidence="6" key="1">
    <citation type="submission" date="2023-02" db="EMBL/GenBank/DDBJ databases">
        <title>Genome of Flavobacteriaceae gen. nov. sp. strain F89.</title>
        <authorList>
            <person name="Wang Y."/>
        </authorList>
    </citation>
    <scope>NUCLEOTIDE SEQUENCE</scope>
    <source>
        <strain evidence="6">F89</strain>
    </source>
</reference>
<name>A0AAE3EZ38_9FLAO</name>
<evidence type="ECO:0000256" key="2">
    <source>
        <dbReference type="ARBA" id="ARBA00022723"/>
    </source>
</evidence>
<organism evidence="6 7">
    <name type="scientific">Cerina litoralis</name>
    <dbReference type="NCBI Taxonomy" id="2874477"/>
    <lineage>
        <taxon>Bacteria</taxon>
        <taxon>Pseudomonadati</taxon>
        <taxon>Bacteroidota</taxon>
        <taxon>Flavobacteriia</taxon>
        <taxon>Flavobacteriales</taxon>
        <taxon>Flavobacteriaceae</taxon>
        <taxon>Cerina</taxon>
    </lineage>
</organism>
<dbReference type="GO" id="GO:0046872">
    <property type="term" value="F:metal ion binding"/>
    <property type="evidence" value="ECO:0007669"/>
    <property type="project" value="UniProtKB-KW"/>
</dbReference>
<protein>
    <submittedName>
        <fullName evidence="6">Sulfatase-like hydrolase/transferase</fullName>
    </submittedName>
</protein>
<dbReference type="GO" id="GO:0004065">
    <property type="term" value="F:arylsulfatase activity"/>
    <property type="evidence" value="ECO:0007669"/>
    <property type="project" value="TreeGrafter"/>
</dbReference>
<dbReference type="EMBL" id="JAIRBC010000027">
    <property type="protein sequence ID" value="MCG2462276.1"/>
    <property type="molecule type" value="Genomic_DNA"/>
</dbReference>
<evidence type="ECO:0000256" key="3">
    <source>
        <dbReference type="ARBA" id="ARBA00022801"/>
    </source>
</evidence>
<evidence type="ECO:0000256" key="4">
    <source>
        <dbReference type="ARBA" id="ARBA00022837"/>
    </source>
</evidence>
<dbReference type="InterPro" id="IPR000917">
    <property type="entry name" value="Sulfatase_N"/>
</dbReference>
<evidence type="ECO:0000313" key="7">
    <source>
        <dbReference type="Proteomes" id="UP001200642"/>
    </source>
</evidence>
<keyword evidence="2" id="KW-0479">Metal-binding</keyword>
<evidence type="ECO:0000313" key="6">
    <source>
        <dbReference type="EMBL" id="MCG2462276.1"/>
    </source>
</evidence>